<evidence type="ECO:0000256" key="6">
    <source>
        <dbReference type="ARBA" id="ARBA00023251"/>
    </source>
</evidence>
<dbReference type="Pfam" id="PF00005">
    <property type="entry name" value="ABC_tran"/>
    <property type="match status" value="1"/>
</dbReference>
<dbReference type="GO" id="GO:0046677">
    <property type="term" value="P:response to antibiotic"/>
    <property type="evidence" value="ECO:0007669"/>
    <property type="project" value="UniProtKB-KW"/>
</dbReference>
<keyword evidence="6" id="KW-0046">Antibiotic resistance</keyword>
<dbReference type="PROSITE" id="PS00211">
    <property type="entry name" value="ABC_TRANSPORTER_1"/>
    <property type="match status" value="1"/>
</dbReference>
<protein>
    <submittedName>
        <fullName evidence="8">ABC-2 type transport system ATP-binding protein</fullName>
    </submittedName>
</protein>
<evidence type="ECO:0000313" key="9">
    <source>
        <dbReference type="Proteomes" id="UP000533598"/>
    </source>
</evidence>
<dbReference type="GO" id="GO:0005886">
    <property type="term" value="C:plasma membrane"/>
    <property type="evidence" value="ECO:0007669"/>
    <property type="project" value="UniProtKB-SubCell"/>
</dbReference>
<dbReference type="SUPFAM" id="SSF52540">
    <property type="entry name" value="P-loop containing nucleoside triphosphate hydrolases"/>
    <property type="match status" value="1"/>
</dbReference>
<dbReference type="EMBL" id="JACHMH010000001">
    <property type="protein sequence ID" value="MBB4679264.1"/>
    <property type="molecule type" value="Genomic_DNA"/>
</dbReference>
<dbReference type="InterPro" id="IPR003439">
    <property type="entry name" value="ABC_transporter-like_ATP-bd"/>
</dbReference>
<comment type="subcellular location">
    <subcellularLocation>
        <location evidence="1">Cell membrane</location>
        <topology evidence="1">Peripheral membrane protein</topology>
    </subcellularLocation>
</comment>
<comment type="caution">
    <text evidence="8">The sequence shown here is derived from an EMBL/GenBank/DDBJ whole genome shotgun (WGS) entry which is preliminary data.</text>
</comment>
<accession>A0A7W7CGW2</accession>
<keyword evidence="3" id="KW-0813">Transport</keyword>
<keyword evidence="9" id="KW-1185">Reference proteome</keyword>
<dbReference type="CDD" id="cd03230">
    <property type="entry name" value="ABC_DR_subfamily_A"/>
    <property type="match status" value="1"/>
</dbReference>
<name>A0A7W7CGW2_9PSEU</name>
<comment type="similarity">
    <text evidence="2">Belongs to the ABC transporter superfamily.</text>
</comment>
<dbReference type="InterPro" id="IPR050763">
    <property type="entry name" value="ABC_transporter_ATP-binding"/>
</dbReference>
<evidence type="ECO:0000313" key="8">
    <source>
        <dbReference type="EMBL" id="MBB4679264.1"/>
    </source>
</evidence>
<dbReference type="PANTHER" id="PTHR42711:SF5">
    <property type="entry name" value="ABC TRANSPORTER ATP-BINDING PROTEIN NATA"/>
    <property type="match status" value="1"/>
</dbReference>
<evidence type="ECO:0000256" key="2">
    <source>
        <dbReference type="ARBA" id="ARBA00005417"/>
    </source>
</evidence>
<dbReference type="AlphaFoldDB" id="A0A7W7CGW2"/>
<dbReference type="SMART" id="SM00382">
    <property type="entry name" value="AAA"/>
    <property type="match status" value="1"/>
</dbReference>
<evidence type="ECO:0000259" key="7">
    <source>
        <dbReference type="PROSITE" id="PS50893"/>
    </source>
</evidence>
<gene>
    <name evidence="8" type="ORF">HNR67_005382</name>
</gene>
<evidence type="ECO:0000256" key="4">
    <source>
        <dbReference type="ARBA" id="ARBA00022741"/>
    </source>
</evidence>
<dbReference type="GO" id="GO:0016887">
    <property type="term" value="F:ATP hydrolysis activity"/>
    <property type="evidence" value="ECO:0007669"/>
    <property type="project" value="InterPro"/>
</dbReference>
<dbReference type="InterPro" id="IPR017871">
    <property type="entry name" value="ABC_transporter-like_CS"/>
</dbReference>
<dbReference type="GO" id="GO:0005524">
    <property type="term" value="F:ATP binding"/>
    <property type="evidence" value="ECO:0007669"/>
    <property type="project" value="UniProtKB-KW"/>
</dbReference>
<dbReference type="PROSITE" id="PS50893">
    <property type="entry name" value="ABC_TRANSPORTER_2"/>
    <property type="match status" value="1"/>
</dbReference>
<dbReference type="InterPro" id="IPR027417">
    <property type="entry name" value="P-loop_NTPase"/>
</dbReference>
<sequence>MGDVAIEIDSLTKDYGRRRALDALTLQVRTGEVFGFLGPNGAGKTTTIRILLDLLRPTSGRATVLGLDVRRQAMALHQRIAYVPGDVALWPQLTGGQAIDTLLHLHGTPGDQARRAELIERFQLDPSLRCRTYSKGNRQKVALVAAFATGAELLILDEPTSGLDPLMGETFRECVREARAEGRTLFLSSHILGEVESICDRVGVVRAGQLVDSGTLNELRHLSAYTVEAELAGPVQVDGLPGVTEAILTEPETGRYRLTCRAQPGTMDRLLAALATAGVHTLTSRPPTLEELFLGYYTEAGK</sequence>
<evidence type="ECO:0000256" key="5">
    <source>
        <dbReference type="ARBA" id="ARBA00022840"/>
    </source>
</evidence>
<dbReference type="Proteomes" id="UP000533598">
    <property type="component" value="Unassembled WGS sequence"/>
</dbReference>
<organism evidence="8 9">
    <name type="scientific">Crossiella cryophila</name>
    <dbReference type="NCBI Taxonomy" id="43355"/>
    <lineage>
        <taxon>Bacteria</taxon>
        <taxon>Bacillati</taxon>
        <taxon>Actinomycetota</taxon>
        <taxon>Actinomycetes</taxon>
        <taxon>Pseudonocardiales</taxon>
        <taxon>Pseudonocardiaceae</taxon>
        <taxon>Crossiella</taxon>
    </lineage>
</organism>
<feature type="domain" description="ABC transporter" evidence="7">
    <location>
        <begin position="6"/>
        <end position="232"/>
    </location>
</feature>
<dbReference type="InterPro" id="IPR003593">
    <property type="entry name" value="AAA+_ATPase"/>
</dbReference>
<keyword evidence="5 8" id="KW-0067">ATP-binding</keyword>
<proteinExistence type="inferred from homology"/>
<keyword evidence="4" id="KW-0547">Nucleotide-binding</keyword>
<evidence type="ECO:0000256" key="3">
    <source>
        <dbReference type="ARBA" id="ARBA00022448"/>
    </source>
</evidence>
<evidence type="ECO:0000256" key="1">
    <source>
        <dbReference type="ARBA" id="ARBA00004202"/>
    </source>
</evidence>
<reference evidence="8 9" key="1">
    <citation type="submission" date="2020-08" db="EMBL/GenBank/DDBJ databases">
        <title>Sequencing the genomes of 1000 actinobacteria strains.</title>
        <authorList>
            <person name="Klenk H.-P."/>
        </authorList>
    </citation>
    <scope>NUCLEOTIDE SEQUENCE [LARGE SCALE GENOMIC DNA]</scope>
    <source>
        <strain evidence="8 9">DSM 44230</strain>
    </source>
</reference>
<dbReference type="PANTHER" id="PTHR42711">
    <property type="entry name" value="ABC TRANSPORTER ATP-BINDING PROTEIN"/>
    <property type="match status" value="1"/>
</dbReference>
<dbReference type="Gene3D" id="3.40.50.300">
    <property type="entry name" value="P-loop containing nucleotide triphosphate hydrolases"/>
    <property type="match status" value="1"/>
</dbReference>
<dbReference type="RefSeq" id="WP_185005025.1">
    <property type="nucleotide sequence ID" value="NZ_BAAAUI010000025.1"/>
</dbReference>